<name>A0A0C1XZG6_9BURK</name>
<dbReference type="OrthoDB" id="9798585at2"/>
<dbReference type="CDD" id="cd06981">
    <property type="entry name" value="cupin_reut_a1446"/>
    <property type="match status" value="1"/>
</dbReference>
<comment type="caution">
    <text evidence="2">The sequence shown here is derived from an EMBL/GenBank/DDBJ whole genome shotgun (WGS) entry which is preliminary data.</text>
</comment>
<dbReference type="Pfam" id="PF07883">
    <property type="entry name" value="Cupin_2"/>
    <property type="match status" value="1"/>
</dbReference>
<dbReference type="AlphaFoldDB" id="A0A0C1XZG6"/>
<dbReference type="Gene3D" id="2.60.120.10">
    <property type="entry name" value="Jelly Rolls"/>
    <property type="match status" value="1"/>
</dbReference>
<protein>
    <recommendedName>
        <fullName evidence="1">Cupin type-2 domain-containing protein</fullName>
    </recommendedName>
</protein>
<evidence type="ECO:0000313" key="2">
    <source>
        <dbReference type="EMBL" id="KIF80173.1"/>
    </source>
</evidence>
<feature type="domain" description="Cupin type-2" evidence="1">
    <location>
        <begin position="49"/>
        <end position="105"/>
    </location>
</feature>
<sequence>MEYGNLYRAIPAQLPAEMAQVLAGAGPARIERIVSRGHCSPAGFWYDQPEREWVMVLKGEAALRFEQDDRLVRLAEGDYVDIAAHERHRVEWTAQHCDTIWLAVFY</sequence>
<dbReference type="Proteomes" id="UP000031572">
    <property type="component" value="Unassembled WGS sequence"/>
</dbReference>
<dbReference type="InterPro" id="IPR014710">
    <property type="entry name" value="RmlC-like_jellyroll"/>
</dbReference>
<dbReference type="STRING" id="709839.TSA66_04085"/>
<evidence type="ECO:0000313" key="3">
    <source>
        <dbReference type="Proteomes" id="UP000031572"/>
    </source>
</evidence>
<organism evidence="2 3">
    <name type="scientific">Noviherbaspirillum autotrophicum</name>
    <dbReference type="NCBI Taxonomy" id="709839"/>
    <lineage>
        <taxon>Bacteria</taxon>
        <taxon>Pseudomonadati</taxon>
        <taxon>Pseudomonadota</taxon>
        <taxon>Betaproteobacteria</taxon>
        <taxon>Burkholderiales</taxon>
        <taxon>Oxalobacteraceae</taxon>
        <taxon>Noviherbaspirillum</taxon>
    </lineage>
</organism>
<dbReference type="RefSeq" id="WP_040039087.1">
    <property type="nucleotide sequence ID" value="NZ_JWJG01000028.1"/>
</dbReference>
<reference evidence="2 3" key="1">
    <citation type="submission" date="2014-12" db="EMBL/GenBank/DDBJ databases">
        <title>Denitrispirillum autotrophicum gen. nov., sp. nov., Denitrifying, Facultatively Autotrophic Bacteria Isolated from Rice Paddy Soil.</title>
        <authorList>
            <person name="Ishii S."/>
            <person name="Ashida N."/>
            <person name="Ohno H."/>
            <person name="Otsuka S."/>
            <person name="Yokota A."/>
            <person name="Senoo K."/>
        </authorList>
    </citation>
    <scope>NUCLEOTIDE SEQUENCE [LARGE SCALE GENOMIC DNA]</scope>
    <source>
        <strain evidence="2 3">TSA66</strain>
    </source>
</reference>
<proteinExistence type="predicted"/>
<dbReference type="SUPFAM" id="SSF51182">
    <property type="entry name" value="RmlC-like cupins"/>
    <property type="match status" value="1"/>
</dbReference>
<dbReference type="InterPro" id="IPR013096">
    <property type="entry name" value="Cupin_2"/>
</dbReference>
<accession>A0A0C1XZG6</accession>
<dbReference type="EMBL" id="JWJG01000028">
    <property type="protein sequence ID" value="KIF80173.1"/>
    <property type="molecule type" value="Genomic_DNA"/>
</dbReference>
<dbReference type="InterPro" id="IPR011051">
    <property type="entry name" value="RmlC_Cupin_sf"/>
</dbReference>
<keyword evidence="3" id="KW-1185">Reference proteome</keyword>
<gene>
    <name evidence="2" type="ORF">TSA66_04085</name>
</gene>
<evidence type="ECO:0000259" key="1">
    <source>
        <dbReference type="Pfam" id="PF07883"/>
    </source>
</evidence>